<comment type="subcellular location">
    <subcellularLocation>
        <location evidence="1">Membrane</location>
        <topology evidence="1">Multi-pass membrane protein</topology>
    </subcellularLocation>
</comment>
<dbReference type="InterPro" id="IPR000620">
    <property type="entry name" value="EamA_dom"/>
</dbReference>
<keyword evidence="4 6" id="KW-0472">Membrane</keyword>
<dbReference type="PANTHER" id="PTHR22911:SF6">
    <property type="entry name" value="SOLUTE CARRIER FAMILY 35 MEMBER G1"/>
    <property type="match status" value="1"/>
</dbReference>
<feature type="transmembrane region" description="Helical" evidence="6">
    <location>
        <begin position="268"/>
        <end position="285"/>
    </location>
</feature>
<evidence type="ECO:0000313" key="8">
    <source>
        <dbReference type="EMBL" id="ORY35389.1"/>
    </source>
</evidence>
<proteinExistence type="predicted"/>
<evidence type="ECO:0000259" key="7">
    <source>
        <dbReference type="Pfam" id="PF00892"/>
    </source>
</evidence>
<name>A0A1Y2BKT9_9TREE</name>
<dbReference type="AlphaFoldDB" id="A0A1Y2BKT9"/>
<feature type="compositionally biased region" description="Low complexity" evidence="5">
    <location>
        <begin position="1"/>
        <end position="13"/>
    </location>
</feature>
<keyword evidence="3 6" id="KW-1133">Transmembrane helix</keyword>
<evidence type="ECO:0000256" key="4">
    <source>
        <dbReference type="ARBA" id="ARBA00023136"/>
    </source>
</evidence>
<dbReference type="OrthoDB" id="306876at2759"/>
<dbReference type="STRING" id="71784.A0A1Y2BKT9"/>
<evidence type="ECO:0000313" key="9">
    <source>
        <dbReference type="Proteomes" id="UP000193986"/>
    </source>
</evidence>
<feature type="transmembrane region" description="Helical" evidence="6">
    <location>
        <begin position="126"/>
        <end position="145"/>
    </location>
</feature>
<feature type="transmembrane region" description="Helical" evidence="6">
    <location>
        <begin position="236"/>
        <end position="256"/>
    </location>
</feature>
<protein>
    <submittedName>
        <fullName evidence="8">EamA-like transporter family-domain-containing protein</fullName>
    </submittedName>
</protein>
<gene>
    <name evidence="8" type="ORF">BCR39DRAFT_461530</name>
</gene>
<evidence type="ECO:0000256" key="3">
    <source>
        <dbReference type="ARBA" id="ARBA00022989"/>
    </source>
</evidence>
<evidence type="ECO:0000256" key="2">
    <source>
        <dbReference type="ARBA" id="ARBA00022692"/>
    </source>
</evidence>
<dbReference type="InParanoid" id="A0A1Y2BKT9"/>
<feature type="transmembrane region" description="Helical" evidence="6">
    <location>
        <begin position="63"/>
        <end position="85"/>
    </location>
</feature>
<evidence type="ECO:0000256" key="6">
    <source>
        <dbReference type="SAM" id="Phobius"/>
    </source>
</evidence>
<dbReference type="Proteomes" id="UP000193986">
    <property type="component" value="Unassembled WGS sequence"/>
</dbReference>
<evidence type="ECO:0000256" key="1">
    <source>
        <dbReference type="ARBA" id="ARBA00004141"/>
    </source>
</evidence>
<dbReference type="Pfam" id="PF00892">
    <property type="entry name" value="EamA"/>
    <property type="match status" value="1"/>
</dbReference>
<reference evidence="8 9" key="1">
    <citation type="submission" date="2016-07" db="EMBL/GenBank/DDBJ databases">
        <title>Pervasive Adenine N6-methylation of Active Genes in Fungi.</title>
        <authorList>
            <consortium name="DOE Joint Genome Institute"/>
            <person name="Mondo S.J."/>
            <person name="Dannebaum R.O."/>
            <person name="Kuo R.C."/>
            <person name="Labutti K."/>
            <person name="Haridas S."/>
            <person name="Kuo A."/>
            <person name="Salamov A."/>
            <person name="Ahrendt S.R."/>
            <person name="Lipzen A."/>
            <person name="Sullivan W."/>
            <person name="Andreopoulos W.B."/>
            <person name="Clum A."/>
            <person name="Lindquist E."/>
            <person name="Daum C."/>
            <person name="Ramamoorthy G.K."/>
            <person name="Gryganskyi A."/>
            <person name="Culley D."/>
            <person name="Magnuson J.K."/>
            <person name="James T.Y."/>
            <person name="O'Malley M.A."/>
            <person name="Stajich J.E."/>
            <person name="Spatafora J.W."/>
            <person name="Visel A."/>
            <person name="Grigoriev I.V."/>
        </authorList>
    </citation>
    <scope>NUCLEOTIDE SEQUENCE [LARGE SCALE GENOMIC DNA]</scope>
    <source>
        <strain evidence="8 9">68-887.2</strain>
    </source>
</reference>
<feature type="region of interest" description="Disordered" evidence="5">
    <location>
        <begin position="1"/>
        <end position="22"/>
    </location>
</feature>
<dbReference type="InterPro" id="IPR037185">
    <property type="entry name" value="EmrE-like"/>
</dbReference>
<feature type="transmembrane region" description="Helical" evidence="6">
    <location>
        <begin position="157"/>
        <end position="175"/>
    </location>
</feature>
<keyword evidence="9" id="KW-1185">Reference proteome</keyword>
<organism evidence="8 9">
    <name type="scientific">Naematelia encephala</name>
    <dbReference type="NCBI Taxonomy" id="71784"/>
    <lineage>
        <taxon>Eukaryota</taxon>
        <taxon>Fungi</taxon>
        <taxon>Dikarya</taxon>
        <taxon>Basidiomycota</taxon>
        <taxon>Agaricomycotina</taxon>
        <taxon>Tremellomycetes</taxon>
        <taxon>Tremellales</taxon>
        <taxon>Naemateliaceae</taxon>
        <taxon>Naematelia</taxon>
    </lineage>
</organism>
<keyword evidence="2 6" id="KW-0812">Transmembrane</keyword>
<dbReference type="SUPFAM" id="SSF103481">
    <property type="entry name" value="Multidrug resistance efflux transporter EmrE"/>
    <property type="match status" value="1"/>
</dbReference>
<dbReference type="GO" id="GO:0016020">
    <property type="term" value="C:membrane"/>
    <property type="evidence" value="ECO:0007669"/>
    <property type="project" value="UniProtKB-SubCell"/>
</dbReference>
<dbReference type="EMBL" id="MCFC01000001">
    <property type="protein sequence ID" value="ORY35389.1"/>
    <property type="molecule type" value="Genomic_DNA"/>
</dbReference>
<feature type="domain" description="EamA" evidence="7">
    <location>
        <begin position="62"/>
        <end position="198"/>
    </location>
</feature>
<dbReference type="PANTHER" id="PTHR22911">
    <property type="entry name" value="ACYL-MALONYL CONDENSING ENZYME-RELATED"/>
    <property type="match status" value="1"/>
</dbReference>
<sequence>MSSSKPVSVPLSPIARPPSPDSDSVFLDMDAVPAEMTRMSRLLDWAASYCSPSVIEFVEDNTGLLLVAAAQLFFALMGTTVKYFLSQTDISVFTLITVRMGMTSLGCTITLLILRDPNPFLGPPEVRHLLAVRGTFGFIGLFAGYTALKGLSVSDSVTIQFLVPTCTAVLGYFYLGEILSWKEVVSGFCSLIGVVLVSRPPFLFGHLDDQTPIPPDDVGSLPVPGEAGDVDTPGRMIAVFWTLVTVMTSAVAYVVIRAIGNKASAMHSMAYFSYMCTIVCSLALLVMPGPIVWVTTAKDFFFILIIGVSHPKIREEDLADRAIRFLVSARNLSLH</sequence>
<comment type="caution">
    <text evidence="8">The sequence shown here is derived from an EMBL/GenBank/DDBJ whole genome shotgun (WGS) entry which is preliminary data.</text>
</comment>
<feature type="transmembrane region" description="Helical" evidence="6">
    <location>
        <begin position="92"/>
        <end position="114"/>
    </location>
</feature>
<evidence type="ECO:0000256" key="5">
    <source>
        <dbReference type="SAM" id="MobiDB-lite"/>
    </source>
</evidence>
<accession>A0A1Y2BKT9</accession>